<feature type="domain" description="MgtC/SapB/SrpB/YhiD N-terminal" evidence="8">
    <location>
        <begin position="27"/>
        <end position="155"/>
    </location>
</feature>
<evidence type="ECO:0000256" key="5">
    <source>
        <dbReference type="ARBA" id="ARBA00022989"/>
    </source>
</evidence>
<evidence type="ECO:0000256" key="3">
    <source>
        <dbReference type="ARBA" id="ARBA00022475"/>
    </source>
</evidence>
<evidence type="ECO:0000259" key="8">
    <source>
        <dbReference type="Pfam" id="PF02308"/>
    </source>
</evidence>
<dbReference type="GO" id="GO:0005886">
    <property type="term" value="C:plasma membrane"/>
    <property type="evidence" value="ECO:0007669"/>
    <property type="project" value="UniProtKB-SubCell"/>
</dbReference>
<proteinExistence type="inferred from homology"/>
<reference evidence="10" key="1">
    <citation type="submission" date="2016-10" db="EMBL/GenBank/DDBJ databases">
        <authorList>
            <person name="Varghese N."/>
            <person name="Submissions S."/>
        </authorList>
    </citation>
    <scope>NUCLEOTIDE SEQUENCE [LARGE SCALE GENOMIC DNA]</scope>
    <source>
        <strain evidence="10">JCM 10271</strain>
    </source>
</reference>
<name>A0A1I5WKP7_9RHOB</name>
<dbReference type="RefSeq" id="WP_093009667.1">
    <property type="nucleotide sequence ID" value="NZ_FOXV01000002.1"/>
</dbReference>
<dbReference type="InterPro" id="IPR003416">
    <property type="entry name" value="MgtC/SapB/SrpB/YhiD_fam"/>
</dbReference>
<dbReference type="InterPro" id="IPR049177">
    <property type="entry name" value="MgtC_SapB_SrpB_YhiD_N"/>
</dbReference>
<evidence type="ECO:0000313" key="10">
    <source>
        <dbReference type="Proteomes" id="UP000243106"/>
    </source>
</evidence>
<dbReference type="AlphaFoldDB" id="A0A1I5WKP7"/>
<evidence type="ECO:0000256" key="7">
    <source>
        <dbReference type="RuleBase" id="RU365041"/>
    </source>
</evidence>
<evidence type="ECO:0000256" key="1">
    <source>
        <dbReference type="ARBA" id="ARBA00004651"/>
    </source>
</evidence>
<organism evidence="9 10">
    <name type="scientific">Roseivivax halotolerans</name>
    <dbReference type="NCBI Taxonomy" id="93684"/>
    <lineage>
        <taxon>Bacteria</taxon>
        <taxon>Pseudomonadati</taxon>
        <taxon>Pseudomonadota</taxon>
        <taxon>Alphaproteobacteria</taxon>
        <taxon>Rhodobacterales</taxon>
        <taxon>Roseobacteraceae</taxon>
        <taxon>Roseivivax</taxon>
    </lineage>
</organism>
<protein>
    <recommendedName>
        <fullName evidence="7">Protein MgtC</fullName>
    </recommendedName>
</protein>
<dbReference type="EMBL" id="FOXV01000002">
    <property type="protein sequence ID" value="SFQ20289.1"/>
    <property type="molecule type" value="Genomic_DNA"/>
</dbReference>
<dbReference type="Proteomes" id="UP000243106">
    <property type="component" value="Unassembled WGS sequence"/>
</dbReference>
<keyword evidence="10" id="KW-1185">Reference proteome</keyword>
<dbReference type="Pfam" id="PF02308">
    <property type="entry name" value="MgtC"/>
    <property type="match status" value="1"/>
</dbReference>
<keyword evidence="6 7" id="KW-0472">Membrane</keyword>
<comment type="subcellular location">
    <subcellularLocation>
        <location evidence="7">Cell inner membrane</location>
        <topology evidence="7">Multi-pass membrane protein</topology>
    </subcellularLocation>
    <subcellularLocation>
        <location evidence="1">Cell membrane</location>
        <topology evidence="1">Multi-pass membrane protein</topology>
    </subcellularLocation>
</comment>
<sequence>MPWLELLRQEFLTTFSTTPLPVAALRLVCAATLGAVLGWERERRDKPAGLRTHILIAIAACLFTLIAFDLMDLPENDQDSLRTDPIRVIEAVTQGVAFLAAGSIITHGAKVQGLTTGAGMWMAGAVGLSCGTGNVPLALLATGLGLAVLWIMAALAPAERANDD</sequence>
<feature type="transmembrane region" description="Helical" evidence="7">
    <location>
        <begin position="20"/>
        <end position="40"/>
    </location>
</feature>
<dbReference type="STRING" id="93684.SAMN05421853_102413"/>
<keyword evidence="4 7" id="KW-0812">Transmembrane</keyword>
<evidence type="ECO:0000256" key="4">
    <source>
        <dbReference type="ARBA" id="ARBA00022692"/>
    </source>
</evidence>
<evidence type="ECO:0000256" key="2">
    <source>
        <dbReference type="ARBA" id="ARBA00009298"/>
    </source>
</evidence>
<dbReference type="PRINTS" id="PR01837">
    <property type="entry name" value="MGTCSAPBPROT"/>
</dbReference>
<comment type="similarity">
    <text evidence="2 7">Belongs to the MgtC/SapB family.</text>
</comment>
<evidence type="ECO:0000256" key="6">
    <source>
        <dbReference type="ARBA" id="ARBA00023136"/>
    </source>
</evidence>
<feature type="transmembrane region" description="Helical" evidence="7">
    <location>
        <begin position="52"/>
        <end position="71"/>
    </location>
</feature>
<evidence type="ECO:0000313" key="9">
    <source>
        <dbReference type="EMBL" id="SFQ20289.1"/>
    </source>
</evidence>
<accession>A0A1I5WKP7</accession>
<feature type="transmembrane region" description="Helical" evidence="7">
    <location>
        <begin position="137"/>
        <end position="158"/>
    </location>
</feature>
<keyword evidence="5 7" id="KW-1133">Transmembrane helix</keyword>
<keyword evidence="7" id="KW-0997">Cell inner membrane</keyword>
<keyword evidence="3" id="KW-1003">Cell membrane</keyword>
<dbReference type="PANTHER" id="PTHR33778:SF1">
    <property type="entry name" value="MAGNESIUM TRANSPORTER YHID-RELATED"/>
    <property type="match status" value="1"/>
</dbReference>
<dbReference type="PANTHER" id="PTHR33778">
    <property type="entry name" value="PROTEIN MGTC"/>
    <property type="match status" value="1"/>
</dbReference>
<gene>
    <name evidence="9" type="ORF">SAMN05421853_102413</name>
</gene>